<proteinExistence type="predicted"/>
<dbReference type="Gene3D" id="3.30.200.20">
    <property type="entry name" value="Phosphorylase Kinase, domain 1"/>
    <property type="match status" value="1"/>
</dbReference>
<dbReference type="Pfam" id="PF01636">
    <property type="entry name" value="APH"/>
    <property type="match status" value="1"/>
</dbReference>
<dbReference type="Gene3D" id="3.90.1200.10">
    <property type="match status" value="1"/>
</dbReference>
<dbReference type="GO" id="GO:0016740">
    <property type="term" value="F:transferase activity"/>
    <property type="evidence" value="ECO:0007669"/>
    <property type="project" value="UniProtKB-KW"/>
</dbReference>
<reference evidence="2 3" key="1">
    <citation type="journal article" date="2011" name="Stand. Genomic Sci.">
        <title>Complete genome sequence of Thermomonospora curvata type strain (B9).</title>
        <authorList>
            <person name="Chertkov O."/>
            <person name="Sikorski J."/>
            <person name="Nolan M."/>
            <person name="Lapidus A."/>
            <person name="Lucas S."/>
            <person name="Del Rio T.G."/>
            <person name="Tice H."/>
            <person name="Cheng J.F."/>
            <person name="Goodwin L."/>
            <person name="Pitluck S."/>
            <person name="Liolios K."/>
            <person name="Ivanova N."/>
            <person name="Mavromatis K."/>
            <person name="Mikhailova N."/>
            <person name="Ovchinnikova G."/>
            <person name="Pati A."/>
            <person name="Chen A."/>
            <person name="Palaniappan K."/>
            <person name="Djao O.D."/>
            <person name="Land M."/>
            <person name="Hauser L."/>
            <person name="Chang Y.J."/>
            <person name="Jeffries C.D."/>
            <person name="Brettin T."/>
            <person name="Han C."/>
            <person name="Detter J.C."/>
            <person name="Rohde M."/>
            <person name="Goker M."/>
            <person name="Woyke T."/>
            <person name="Bristow J."/>
            <person name="Eisen J.A."/>
            <person name="Markowitz V."/>
            <person name="Hugenholtz P."/>
            <person name="Klenk H.P."/>
            <person name="Kyrpides N.C."/>
        </authorList>
    </citation>
    <scope>NUCLEOTIDE SEQUENCE [LARGE SCALE GENOMIC DNA]</scope>
    <source>
        <strain evidence="3">ATCC 19995 / DSM 43183 / JCM 3096 / KCTC 9072 / NBRC 15933 / NCIMB 10081 / Henssen B9</strain>
    </source>
</reference>
<keyword evidence="3" id="KW-1185">Reference proteome</keyword>
<gene>
    <name evidence="2" type="ordered locus">Tcur_2624</name>
</gene>
<dbReference type="EMBL" id="CP001738">
    <property type="protein sequence ID" value="ACY98178.1"/>
    <property type="molecule type" value="Genomic_DNA"/>
</dbReference>
<dbReference type="Proteomes" id="UP000001918">
    <property type="component" value="Chromosome"/>
</dbReference>
<keyword evidence="2" id="KW-0808">Transferase</keyword>
<accession>D1A509</accession>
<sequence>MSGTATAPAGWDAEHAVDTAQAAALVHAQFPALAGAPVRELASGWDNTVFLVGEQWVFRFPRRAVALAGTEREMALLPKLAPRLPLAVPVPELTGRPAGGYPWPFWGARHLPGRELMTCGLPERRRVAAAAALGEFLRALHDPRLVGRVGAALPHDPFRRGDPSVRAPLARKLLDRLAGRGLWKPAAPTAEAMAALLGKGAQAGASRAEPVVCHGDLHPRHLLVDPDGRACGVIDWGDVCLADPAVDLSVAYSAFNGTARAALLAAYGPSTERALKGEGELRARTLAVFLCAALADYASSIGHAEMLREALRGLHRAVA</sequence>
<dbReference type="STRING" id="471852.Tcur_2624"/>
<evidence type="ECO:0000259" key="1">
    <source>
        <dbReference type="Pfam" id="PF01636"/>
    </source>
</evidence>
<dbReference type="PANTHER" id="PTHR21310:SF42">
    <property type="entry name" value="BIFUNCTIONAL AAC_APH"/>
    <property type="match status" value="1"/>
</dbReference>
<dbReference type="InterPro" id="IPR002575">
    <property type="entry name" value="Aminoglycoside_PTrfase"/>
</dbReference>
<dbReference type="OrthoDB" id="9797603at2"/>
<dbReference type="HOGENOM" id="CLU_074977_0_1_11"/>
<evidence type="ECO:0000313" key="2">
    <source>
        <dbReference type="EMBL" id="ACY98178.1"/>
    </source>
</evidence>
<dbReference type="InterPro" id="IPR011009">
    <property type="entry name" value="Kinase-like_dom_sf"/>
</dbReference>
<protein>
    <submittedName>
        <fullName evidence="2">Aminoglycoside phosphotransferase</fullName>
    </submittedName>
</protein>
<dbReference type="KEGG" id="tcu:Tcur_2624"/>
<feature type="domain" description="Aminoglycoside phosphotransferase" evidence="1">
    <location>
        <begin position="38"/>
        <end position="273"/>
    </location>
</feature>
<dbReference type="eggNOG" id="COG3173">
    <property type="taxonomic scope" value="Bacteria"/>
</dbReference>
<evidence type="ECO:0000313" key="3">
    <source>
        <dbReference type="Proteomes" id="UP000001918"/>
    </source>
</evidence>
<dbReference type="SUPFAM" id="SSF56112">
    <property type="entry name" value="Protein kinase-like (PK-like)"/>
    <property type="match status" value="1"/>
</dbReference>
<dbReference type="InterPro" id="IPR051678">
    <property type="entry name" value="AGP_Transferase"/>
</dbReference>
<organism evidence="2 3">
    <name type="scientific">Thermomonospora curvata (strain ATCC 19995 / DSM 43183 / JCM 3096 / KCTC 9072 / NBRC 15933 / NCIMB 10081 / Henssen B9)</name>
    <dbReference type="NCBI Taxonomy" id="471852"/>
    <lineage>
        <taxon>Bacteria</taxon>
        <taxon>Bacillati</taxon>
        <taxon>Actinomycetota</taxon>
        <taxon>Actinomycetes</taxon>
        <taxon>Streptosporangiales</taxon>
        <taxon>Thermomonosporaceae</taxon>
        <taxon>Thermomonospora</taxon>
    </lineage>
</organism>
<dbReference type="AlphaFoldDB" id="D1A509"/>
<dbReference type="PANTHER" id="PTHR21310">
    <property type="entry name" value="AMINOGLYCOSIDE PHOSPHOTRANSFERASE-RELATED-RELATED"/>
    <property type="match status" value="1"/>
</dbReference>
<dbReference type="RefSeq" id="WP_012852962.1">
    <property type="nucleotide sequence ID" value="NC_013510.1"/>
</dbReference>
<name>D1A509_THECD</name>